<protein>
    <submittedName>
        <fullName evidence="1">Uncharacterized protein</fullName>
    </submittedName>
</protein>
<dbReference type="EMBL" id="FNOB01000003">
    <property type="protein sequence ID" value="SDW39046.1"/>
    <property type="molecule type" value="Genomic_DNA"/>
</dbReference>
<name>A0A1H2T521_9RHOB</name>
<organism evidence="1 2">
    <name type="scientific">Allgaiera indica</name>
    <dbReference type="NCBI Taxonomy" id="765699"/>
    <lineage>
        <taxon>Bacteria</taxon>
        <taxon>Pseudomonadati</taxon>
        <taxon>Pseudomonadota</taxon>
        <taxon>Alphaproteobacteria</taxon>
        <taxon>Rhodobacterales</taxon>
        <taxon>Paracoccaceae</taxon>
        <taxon>Allgaiera</taxon>
    </lineage>
</organism>
<sequence length="36" mass="4205">MSGDLFYTWQYDMRWAAQNLRGAGKLVLSGRNWALK</sequence>
<reference evidence="1 2" key="1">
    <citation type="submission" date="2016-10" db="EMBL/GenBank/DDBJ databases">
        <authorList>
            <person name="Varghese N."/>
            <person name="Submissions S."/>
        </authorList>
    </citation>
    <scope>NUCLEOTIDE SEQUENCE [LARGE SCALE GENOMIC DNA]</scope>
    <source>
        <strain evidence="1 2">DSM 24802</strain>
    </source>
</reference>
<proteinExistence type="predicted"/>
<evidence type="ECO:0000313" key="2">
    <source>
        <dbReference type="Proteomes" id="UP000199541"/>
    </source>
</evidence>
<gene>
    <name evidence="1" type="ORF">SAMN05444006_10397</name>
</gene>
<evidence type="ECO:0000313" key="1">
    <source>
        <dbReference type="EMBL" id="SDW39046.1"/>
    </source>
</evidence>
<keyword evidence="2" id="KW-1185">Reference proteome</keyword>
<comment type="caution">
    <text evidence="1">The sequence shown here is derived from an EMBL/GenBank/DDBJ whole genome shotgun (WGS) entry which is preliminary data.</text>
</comment>
<dbReference type="Proteomes" id="UP000199541">
    <property type="component" value="Unassembled WGS sequence"/>
</dbReference>
<accession>A0A1H2T521</accession>